<dbReference type="OrthoDB" id="194468at2759"/>
<name>A0A9P0LP24_ACAOB</name>
<evidence type="ECO:0000313" key="2">
    <source>
        <dbReference type="Proteomes" id="UP001152888"/>
    </source>
</evidence>
<proteinExistence type="predicted"/>
<dbReference type="GO" id="GO:0072546">
    <property type="term" value="C:EMC complex"/>
    <property type="evidence" value="ECO:0007669"/>
    <property type="project" value="InterPro"/>
</dbReference>
<dbReference type="PANTHER" id="PTHR12941">
    <property type="entry name" value="ER MEMBRANE PROTEIN COMPLEX"/>
    <property type="match status" value="1"/>
</dbReference>
<dbReference type="AlphaFoldDB" id="A0A9P0LP24"/>
<sequence>MSSVKFSENAYCKMIMHGVKYPHCSVNGLLLGKSSSSKAKEVEFVEAIPLFHININLIPMAEIALMQVDTYASNKGLVISGYYVAPEIAKEATFDKISNNRILEKVAVNYRDPIAVIVNSTIKDVQTGKVSLKVASYSDGNYKHSDQIVIPEKAINICANTLDNNFYKKLVDFDNHLDNISLDWSNSKLGAELENLV</sequence>
<keyword evidence="2" id="KW-1185">Reference proteome</keyword>
<reference evidence="1" key="1">
    <citation type="submission" date="2022-03" db="EMBL/GenBank/DDBJ databases">
        <authorList>
            <person name="Sayadi A."/>
        </authorList>
    </citation>
    <scope>NUCLEOTIDE SEQUENCE</scope>
</reference>
<organism evidence="1 2">
    <name type="scientific">Acanthoscelides obtectus</name>
    <name type="common">Bean weevil</name>
    <name type="synonym">Bruchus obtectus</name>
    <dbReference type="NCBI Taxonomy" id="200917"/>
    <lineage>
        <taxon>Eukaryota</taxon>
        <taxon>Metazoa</taxon>
        <taxon>Ecdysozoa</taxon>
        <taxon>Arthropoda</taxon>
        <taxon>Hexapoda</taxon>
        <taxon>Insecta</taxon>
        <taxon>Pterygota</taxon>
        <taxon>Neoptera</taxon>
        <taxon>Endopterygota</taxon>
        <taxon>Coleoptera</taxon>
        <taxon>Polyphaga</taxon>
        <taxon>Cucujiformia</taxon>
        <taxon>Chrysomeloidea</taxon>
        <taxon>Chrysomelidae</taxon>
        <taxon>Bruchinae</taxon>
        <taxon>Bruchini</taxon>
        <taxon>Acanthoscelides</taxon>
    </lineage>
</organism>
<dbReference type="EMBL" id="CAKOFQ010007335">
    <property type="protein sequence ID" value="CAH1998585.1"/>
    <property type="molecule type" value="Genomic_DNA"/>
</dbReference>
<dbReference type="Pfam" id="PF03665">
    <property type="entry name" value="UPF0172"/>
    <property type="match status" value="1"/>
</dbReference>
<dbReference type="InterPro" id="IPR005366">
    <property type="entry name" value="EMC8/9"/>
</dbReference>
<dbReference type="CDD" id="cd08060">
    <property type="entry name" value="MPN_UPF0172"/>
    <property type="match status" value="1"/>
</dbReference>
<accession>A0A9P0LP24</accession>
<comment type="caution">
    <text evidence="1">The sequence shown here is derived from an EMBL/GenBank/DDBJ whole genome shotgun (WGS) entry which is preliminary data.</text>
</comment>
<dbReference type="PANTHER" id="PTHR12941:SF10">
    <property type="entry name" value="ER MEMBRANE PROTEIN COMPLEX SUBUNIT 8_9 HOMOLOG"/>
    <property type="match status" value="1"/>
</dbReference>
<evidence type="ECO:0008006" key="3">
    <source>
        <dbReference type="Google" id="ProtNLM"/>
    </source>
</evidence>
<evidence type="ECO:0000313" key="1">
    <source>
        <dbReference type="EMBL" id="CAH1998585.1"/>
    </source>
</evidence>
<protein>
    <recommendedName>
        <fullName evidence="3">ER membrane protein complex subunit 8/9 homolog</fullName>
    </recommendedName>
</protein>
<gene>
    <name evidence="1" type="ORF">ACAOBT_LOCUS24474</name>
</gene>
<dbReference type="Proteomes" id="UP001152888">
    <property type="component" value="Unassembled WGS sequence"/>
</dbReference>